<dbReference type="GO" id="GO:0004017">
    <property type="term" value="F:AMP kinase activity"/>
    <property type="evidence" value="ECO:0007669"/>
    <property type="project" value="UniProtKB-UniRule"/>
</dbReference>
<feature type="binding site" evidence="5">
    <location>
        <position position="156"/>
    </location>
    <ligand>
        <name>AMP</name>
        <dbReference type="ChEBI" id="CHEBI:456215"/>
    </ligand>
</feature>
<evidence type="ECO:0000259" key="8">
    <source>
        <dbReference type="Pfam" id="PF05191"/>
    </source>
</evidence>
<dbReference type="InterPro" id="IPR000850">
    <property type="entry name" value="Adenylat/UMP-CMP_kin"/>
</dbReference>
<keyword evidence="5" id="KW-0963">Cytoplasm</keyword>
<dbReference type="InterPro" id="IPR007862">
    <property type="entry name" value="Adenylate_kinase_lid-dom"/>
</dbReference>
<dbReference type="CDD" id="cd01428">
    <property type="entry name" value="ADK"/>
    <property type="match status" value="1"/>
</dbReference>
<keyword evidence="5 7" id="KW-0067">ATP-binding</keyword>
<keyword evidence="3 5" id="KW-0547">Nucleotide-binding</keyword>
<dbReference type="STRING" id="1802401.A3B21_04405"/>
<organism evidence="9 10">
    <name type="scientific">Candidatus Uhrbacteria bacterium RIFCSPLOWO2_01_FULL_47_24</name>
    <dbReference type="NCBI Taxonomy" id="1802401"/>
    <lineage>
        <taxon>Bacteria</taxon>
        <taxon>Candidatus Uhriibacteriota</taxon>
    </lineage>
</organism>
<dbReference type="HAMAP" id="MF_00235">
    <property type="entry name" value="Adenylate_kinase_Adk"/>
    <property type="match status" value="1"/>
</dbReference>
<evidence type="ECO:0000313" key="9">
    <source>
        <dbReference type="EMBL" id="OGL81665.1"/>
    </source>
</evidence>
<keyword evidence="4 5" id="KW-0418">Kinase</keyword>
<dbReference type="InterPro" id="IPR006259">
    <property type="entry name" value="Adenyl_kin_sub"/>
</dbReference>
<comment type="subcellular location">
    <subcellularLocation>
        <location evidence="5 7">Cytoplasm</location>
    </subcellularLocation>
</comment>
<protein>
    <recommendedName>
        <fullName evidence="5 7">Adenylate kinase</fullName>
        <shortName evidence="5">AK</shortName>
        <ecNumber evidence="5 7">2.7.4.3</ecNumber>
    </recommendedName>
    <alternativeName>
        <fullName evidence="5">ATP-AMP transphosphorylase</fullName>
    </alternativeName>
    <alternativeName>
        <fullName evidence="5">ATP:AMP phosphotransferase</fullName>
    </alternativeName>
    <alternativeName>
        <fullName evidence="5">Adenylate monophosphate kinase</fullName>
    </alternativeName>
</protein>
<accession>A0A1F7UTS0</accession>
<comment type="catalytic activity">
    <reaction evidence="5 7">
        <text>AMP + ATP = 2 ADP</text>
        <dbReference type="Rhea" id="RHEA:12973"/>
        <dbReference type="ChEBI" id="CHEBI:30616"/>
        <dbReference type="ChEBI" id="CHEBI:456215"/>
        <dbReference type="ChEBI" id="CHEBI:456216"/>
        <dbReference type="EC" id="2.7.4.3"/>
    </reaction>
</comment>
<evidence type="ECO:0000256" key="3">
    <source>
        <dbReference type="ARBA" id="ARBA00022741"/>
    </source>
</evidence>
<dbReference type="FunFam" id="3.40.50.300:FF:000106">
    <property type="entry name" value="Adenylate kinase mitochondrial"/>
    <property type="match status" value="1"/>
</dbReference>
<keyword evidence="5" id="KW-0862">Zinc</keyword>
<feature type="binding site" evidence="5">
    <location>
        <position position="93"/>
    </location>
    <ligand>
        <name>AMP</name>
        <dbReference type="ChEBI" id="CHEBI:456215"/>
    </ligand>
</feature>
<dbReference type="NCBIfam" id="TIGR01351">
    <property type="entry name" value="adk"/>
    <property type="match status" value="1"/>
</dbReference>
<feature type="region of interest" description="NMP" evidence="5">
    <location>
        <begin position="31"/>
        <end position="60"/>
    </location>
</feature>
<evidence type="ECO:0000256" key="4">
    <source>
        <dbReference type="ARBA" id="ARBA00022777"/>
    </source>
</evidence>
<keyword evidence="5" id="KW-0479">Metal-binding</keyword>
<evidence type="ECO:0000313" key="10">
    <source>
        <dbReference type="Proteomes" id="UP000176897"/>
    </source>
</evidence>
<evidence type="ECO:0000256" key="6">
    <source>
        <dbReference type="RuleBase" id="RU003330"/>
    </source>
</evidence>
<evidence type="ECO:0000256" key="1">
    <source>
        <dbReference type="ARBA" id="ARBA00022679"/>
    </source>
</evidence>
<comment type="caution">
    <text evidence="5">Lacks conserved residue(s) required for the propagation of feature annotation.</text>
</comment>
<feature type="domain" description="Adenylate kinase active site lid" evidence="8">
    <location>
        <begin position="123"/>
        <end position="158"/>
    </location>
</feature>
<gene>
    <name evidence="5" type="primary">adk</name>
    <name evidence="9" type="ORF">A3B21_04405</name>
</gene>
<dbReference type="EMBL" id="MGEJ01000003">
    <property type="protein sequence ID" value="OGL81665.1"/>
    <property type="molecule type" value="Genomic_DNA"/>
</dbReference>
<feature type="binding site" evidence="5">
    <location>
        <position position="129"/>
    </location>
    <ligand>
        <name>Zn(2+)</name>
        <dbReference type="ChEBI" id="CHEBI:29105"/>
        <note>structural</note>
    </ligand>
</feature>
<dbReference type="Proteomes" id="UP000176897">
    <property type="component" value="Unassembled WGS sequence"/>
</dbReference>
<comment type="domain">
    <text evidence="5">Consists of three domains, a large central CORE domain and two small peripheral domains, NMPbind and LID, which undergo movements during catalysis. The LID domain closes over the site of phosphoryl transfer upon ATP binding. Assembling and dissambling the active center during each catalytic cycle provides an effective means to prevent ATP hydrolysis. Some bacteria have evolved a zinc-coordinating structure that stabilizes the LID domain.</text>
</comment>
<evidence type="ECO:0000256" key="5">
    <source>
        <dbReference type="HAMAP-Rule" id="MF_00235"/>
    </source>
</evidence>
<evidence type="ECO:0000256" key="2">
    <source>
        <dbReference type="ARBA" id="ARBA00022727"/>
    </source>
</evidence>
<comment type="similarity">
    <text evidence="5 6">Belongs to the adenylate kinase family.</text>
</comment>
<dbReference type="AlphaFoldDB" id="A0A1F7UTS0"/>
<comment type="subunit">
    <text evidence="5 7">Monomer.</text>
</comment>
<dbReference type="Gene3D" id="3.40.50.300">
    <property type="entry name" value="P-loop containing nucleotide triphosphate hydrolases"/>
    <property type="match status" value="1"/>
</dbReference>
<feature type="binding site" evidence="5">
    <location>
        <position position="123"/>
    </location>
    <ligand>
        <name>ATP</name>
        <dbReference type="ChEBI" id="CHEBI:30616"/>
    </ligand>
</feature>
<feature type="binding site" evidence="5">
    <location>
        <position position="149"/>
    </location>
    <ligand>
        <name>Zn(2+)</name>
        <dbReference type="ChEBI" id="CHEBI:29105"/>
        <note>structural</note>
    </ligand>
</feature>
<dbReference type="GO" id="GO:0005524">
    <property type="term" value="F:ATP binding"/>
    <property type="evidence" value="ECO:0007669"/>
    <property type="project" value="UniProtKB-UniRule"/>
</dbReference>
<sequence length="208" mass="23108">MYRIVILGPQGSGKNTQAELLAKKFGIPMISAGDLWRAEIVAKTELGLKAEPILAAGKLAPNEWTIELVKKRVAEPDTKEGFILNGYPRTMPQAQALEAFASPTHVIDLALSDEEAIARLSGRRVCAVCGRNYHLIHNPSKKEGVCDIDGSPLVIRDDDKPEAVRTRLAIYRQDTEPLFDFYRPRGIVRTINAAQTMEKVFEDIVRVL</sequence>
<reference evidence="9 10" key="1">
    <citation type="journal article" date="2016" name="Nat. Commun.">
        <title>Thousands of microbial genomes shed light on interconnected biogeochemical processes in an aquifer system.</title>
        <authorList>
            <person name="Anantharaman K."/>
            <person name="Brown C.T."/>
            <person name="Hug L.A."/>
            <person name="Sharon I."/>
            <person name="Castelle C.J."/>
            <person name="Probst A.J."/>
            <person name="Thomas B.C."/>
            <person name="Singh A."/>
            <person name="Wilkins M.J."/>
            <person name="Karaoz U."/>
            <person name="Brodie E.L."/>
            <person name="Williams K.H."/>
            <person name="Hubbard S.S."/>
            <person name="Banfield J.F."/>
        </authorList>
    </citation>
    <scope>NUCLEOTIDE SEQUENCE [LARGE SCALE GENOMIC DNA]</scope>
</reference>
<comment type="function">
    <text evidence="5">Catalyzes the reversible transfer of the terminal phosphate group between ATP and AMP. Plays an important role in cellular energy homeostasis and in adenine nucleotide metabolism.</text>
</comment>
<feature type="region of interest" description="LID" evidence="5">
    <location>
        <begin position="122"/>
        <end position="159"/>
    </location>
</feature>
<feature type="binding site" evidence="5">
    <location>
        <position position="146"/>
    </location>
    <ligand>
        <name>Zn(2+)</name>
        <dbReference type="ChEBI" id="CHEBI:29105"/>
        <note>structural</note>
    </ligand>
</feature>
<keyword evidence="1 5" id="KW-0808">Transferase</keyword>
<dbReference type="GO" id="GO:0008270">
    <property type="term" value="F:zinc ion binding"/>
    <property type="evidence" value="ECO:0007669"/>
    <property type="project" value="UniProtKB-UniRule"/>
</dbReference>
<dbReference type="PANTHER" id="PTHR23359">
    <property type="entry name" value="NUCLEOTIDE KINASE"/>
    <property type="match status" value="1"/>
</dbReference>
<feature type="binding site" evidence="5">
    <location>
        <position position="195"/>
    </location>
    <ligand>
        <name>ATP</name>
        <dbReference type="ChEBI" id="CHEBI:30616"/>
    </ligand>
</feature>
<name>A0A1F7UTS0_9BACT</name>
<proteinExistence type="inferred from homology"/>
<feature type="binding site" evidence="5">
    <location>
        <begin position="86"/>
        <end position="89"/>
    </location>
    <ligand>
        <name>AMP</name>
        <dbReference type="ChEBI" id="CHEBI:456215"/>
    </ligand>
</feature>
<comment type="pathway">
    <text evidence="5">Purine metabolism; AMP biosynthesis via salvage pathway; AMP from ADP: step 1/1.</text>
</comment>
<feature type="binding site" evidence="5">
    <location>
        <position position="126"/>
    </location>
    <ligand>
        <name>Zn(2+)</name>
        <dbReference type="ChEBI" id="CHEBI:29105"/>
        <note>structural</note>
    </ligand>
</feature>
<dbReference type="GO" id="GO:0044209">
    <property type="term" value="P:AMP salvage"/>
    <property type="evidence" value="ECO:0007669"/>
    <property type="project" value="UniProtKB-UniRule"/>
</dbReference>
<dbReference type="Pfam" id="PF05191">
    <property type="entry name" value="ADK_lid"/>
    <property type="match status" value="1"/>
</dbReference>
<dbReference type="InterPro" id="IPR027417">
    <property type="entry name" value="P-loop_NTPase"/>
</dbReference>
<feature type="binding site" evidence="5">
    <location>
        <position position="167"/>
    </location>
    <ligand>
        <name>AMP</name>
        <dbReference type="ChEBI" id="CHEBI:456215"/>
    </ligand>
</feature>
<dbReference type="GO" id="GO:0005737">
    <property type="term" value="C:cytoplasm"/>
    <property type="evidence" value="ECO:0007669"/>
    <property type="project" value="UniProtKB-SubCell"/>
</dbReference>
<keyword evidence="2 5" id="KW-0545">Nucleotide biosynthesis</keyword>
<dbReference type="PRINTS" id="PR00094">
    <property type="entry name" value="ADENYLTKNASE"/>
</dbReference>
<comment type="caution">
    <text evidence="9">The sequence shown here is derived from an EMBL/GenBank/DDBJ whole genome shotgun (WGS) entry which is preliminary data.</text>
</comment>
<dbReference type="Pfam" id="PF00406">
    <property type="entry name" value="ADK"/>
    <property type="match status" value="1"/>
</dbReference>
<dbReference type="EC" id="2.7.4.3" evidence="5 7"/>
<dbReference type="SUPFAM" id="SSF52540">
    <property type="entry name" value="P-loop containing nucleoside triphosphate hydrolases"/>
    <property type="match status" value="1"/>
</dbReference>
<evidence type="ECO:0000256" key="7">
    <source>
        <dbReference type="RuleBase" id="RU003331"/>
    </source>
</evidence>
<feature type="binding site" evidence="5">
    <location>
        <position position="37"/>
    </location>
    <ligand>
        <name>AMP</name>
        <dbReference type="ChEBI" id="CHEBI:456215"/>
    </ligand>
</feature>
<dbReference type="UniPathway" id="UPA00588">
    <property type="reaction ID" value="UER00649"/>
</dbReference>